<dbReference type="EMBL" id="HG994373">
    <property type="protein sequence ID" value="CAF1786325.1"/>
    <property type="molecule type" value="Genomic_DNA"/>
</dbReference>
<evidence type="ECO:0000313" key="1">
    <source>
        <dbReference type="EMBL" id="CAF1786325.1"/>
    </source>
</evidence>
<accession>A0A816J8V6</accession>
<proteinExistence type="predicted"/>
<sequence>MEILVMQRIFAQVMEKKENSFYLYNRFVRVVDLTSPLSNTLKQRWLYRSQGNVKYYTCKIHTILLPAN</sequence>
<dbReference type="AlphaFoldDB" id="A0A816J8V6"/>
<reference evidence="1" key="1">
    <citation type="submission" date="2021-01" db="EMBL/GenBank/DDBJ databases">
        <authorList>
            <consortium name="Genoscope - CEA"/>
            <person name="William W."/>
        </authorList>
    </citation>
    <scope>NUCLEOTIDE SEQUENCE</scope>
</reference>
<gene>
    <name evidence="1" type="ORF">DARMORV10_C09P64470.1</name>
</gene>
<dbReference type="Proteomes" id="UP001295469">
    <property type="component" value="Chromosome C09"/>
</dbReference>
<organism evidence="1">
    <name type="scientific">Brassica napus</name>
    <name type="common">Rape</name>
    <dbReference type="NCBI Taxonomy" id="3708"/>
    <lineage>
        <taxon>Eukaryota</taxon>
        <taxon>Viridiplantae</taxon>
        <taxon>Streptophyta</taxon>
        <taxon>Embryophyta</taxon>
        <taxon>Tracheophyta</taxon>
        <taxon>Spermatophyta</taxon>
        <taxon>Magnoliopsida</taxon>
        <taxon>eudicotyledons</taxon>
        <taxon>Gunneridae</taxon>
        <taxon>Pentapetalae</taxon>
        <taxon>rosids</taxon>
        <taxon>malvids</taxon>
        <taxon>Brassicales</taxon>
        <taxon>Brassicaceae</taxon>
        <taxon>Brassiceae</taxon>
        <taxon>Brassica</taxon>
    </lineage>
</organism>
<protein>
    <submittedName>
        <fullName evidence="1">(rape) hypothetical protein</fullName>
    </submittedName>
</protein>
<name>A0A816J8V6_BRANA</name>